<dbReference type="Proteomes" id="UP000597656">
    <property type="component" value="Unassembled WGS sequence"/>
</dbReference>
<reference evidence="2" key="1">
    <citation type="journal article" date="2019" name="Int. J. Syst. Evol. Microbiol.">
        <title>The Global Catalogue of Microorganisms (GCM) 10K type strain sequencing project: providing services to taxonomists for standard genome sequencing and annotation.</title>
        <authorList>
            <consortium name="The Broad Institute Genomics Platform"/>
            <consortium name="The Broad Institute Genome Sequencing Center for Infectious Disease"/>
            <person name="Wu L."/>
            <person name="Ma J."/>
        </authorList>
    </citation>
    <scope>NUCLEOTIDE SEQUENCE [LARGE SCALE GENOMIC DNA]</scope>
    <source>
        <strain evidence="2">CGMCC 4.7319</strain>
    </source>
</reference>
<organism evidence="1 2">
    <name type="scientific">Lentzea pudingi</name>
    <dbReference type="NCBI Taxonomy" id="1789439"/>
    <lineage>
        <taxon>Bacteria</taxon>
        <taxon>Bacillati</taxon>
        <taxon>Actinomycetota</taxon>
        <taxon>Actinomycetes</taxon>
        <taxon>Pseudonocardiales</taxon>
        <taxon>Pseudonocardiaceae</taxon>
        <taxon>Lentzea</taxon>
    </lineage>
</organism>
<evidence type="ECO:0000313" key="1">
    <source>
        <dbReference type="EMBL" id="GGN30184.1"/>
    </source>
</evidence>
<dbReference type="EMBL" id="BMNC01000036">
    <property type="protein sequence ID" value="GGN30184.1"/>
    <property type="molecule type" value="Genomic_DNA"/>
</dbReference>
<proteinExistence type="predicted"/>
<name>A0ABQ2IY26_9PSEU</name>
<protein>
    <submittedName>
        <fullName evidence="1">Uncharacterized protein</fullName>
    </submittedName>
</protein>
<sequence length="152" mass="16640">MKTRSDTVSVMNPVAAKGSVLFFSALLRTERLRRGTRQGAVLAASRTYTACANKRFVEQVRDVHLTNRVAAADVVRQGTGHPARLPLQIDAVPAPFRSNHPAIERARSQWSLQMRPAAARRAAQLVVAGSIAAGCQRVQLQRADSTDRRNTL</sequence>
<keyword evidence="2" id="KW-1185">Reference proteome</keyword>
<evidence type="ECO:0000313" key="2">
    <source>
        <dbReference type="Proteomes" id="UP000597656"/>
    </source>
</evidence>
<gene>
    <name evidence="1" type="ORF">GCM10011609_87790</name>
</gene>
<accession>A0ABQ2IY26</accession>
<comment type="caution">
    <text evidence="1">The sequence shown here is derived from an EMBL/GenBank/DDBJ whole genome shotgun (WGS) entry which is preliminary data.</text>
</comment>